<dbReference type="EMBL" id="BARU01009359">
    <property type="protein sequence ID" value="GAH35992.1"/>
    <property type="molecule type" value="Genomic_DNA"/>
</dbReference>
<evidence type="ECO:0000256" key="1">
    <source>
        <dbReference type="SAM" id="Phobius"/>
    </source>
</evidence>
<name>X1ETW1_9ZZZZ</name>
<proteinExistence type="predicted"/>
<dbReference type="AlphaFoldDB" id="X1ETW1"/>
<organism evidence="2">
    <name type="scientific">marine sediment metagenome</name>
    <dbReference type="NCBI Taxonomy" id="412755"/>
    <lineage>
        <taxon>unclassified sequences</taxon>
        <taxon>metagenomes</taxon>
        <taxon>ecological metagenomes</taxon>
    </lineage>
</organism>
<keyword evidence="1" id="KW-0472">Membrane</keyword>
<feature type="transmembrane region" description="Helical" evidence="1">
    <location>
        <begin position="7"/>
        <end position="28"/>
    </location>
</feature>
<sequence length="161" mass="18169">MKKRTILFILMLITSVIIQLFGIPYLGISFTDHDVSLLYWFEDNTPPSITINSPIQDGNYSTAPTFDVDTADNYYIDKKWYTLNINPTKHFFTSNEPISGWTSVPDGTVSITFYVNDTAGNENSDSVIVNKDSINPDINVLSPTTDESFENIAPSYFVEIF</sequence>
<comment type="caution">
    <text evidence="2">The sequence shown here is derived from an EMBL/GenBank/DDBJ whole genome shotgun (WGS) entry which is preliminary data.</text>
</comment>
<feature type="non-terminal residue" evidence="2">
    <location>
        <position position="161"/>
    </location>
</feature>
<gene>
    <name evidence="2" type="ORF">S03H2_18075</name>
</gene>
<keyword evidence="1" id="KW-0812">Transmembrane</keyword>
<protein>
    <submittedName>
        <fullName evidence="2">Uncharacterized protein</fullName>
    </submittedName>
</protein>
<evidence type="ECO:0000313" key="2">
    <source>
        <dbReference type="EMBL" id="GAH35992.1"/>
    </source>
</evidence>
<accession>X1ETW1</accession>
<keyword evidence="1" id="KW-1133">Transmembrane helix</keyword>
<reference evidence="2" key="1">
    <citation type="journal article" date="2014" name="Front. Microbiol.">
        <title>High frequency of phylogenetically diverse reductive dehalogenase-homologous genes in deep subseafloor sedimentary metagenomes.</title>
        <authorList>
            <person name="Kawai M."/>
            <person name="Futagami T."/>
            <person name="Toyoda A."/>
            <person name="Takaki Y."/>
            <person name="Nishi S."/>
            <person name="Hori S."/>
            <person name="Arai W."/>
            <person name="Tsubouchi T."/>
            <person name="Morono Y."/>
            <person name="Uchiyama I."/>
            <person name="Ito T."/>
            <person name="Fujiyama A."/>
            <person name="Inagaki F."/>
            <person name="Takami H."/>
        </authorList>
    </citation>
    <scope>NUCLEOTIDE SEQUENCE</scope>
    <source>
        <strain evidence="2">Expedition CK06-06</strain>
    </source>
</reference>